<keyword evidence="4 6" id="KW-0418">Kinase</keyword>
<organism evidence="8 9">
    <name type="scientific">Thermatribacter velox</name>
    <dbReference type="NCBI Taxonomy" id="3039681"/>
    <lineage>
        <taxon>Bacteria</taxon>
        <taxon>Pseudomonadati</taxon>
        <taxon>Atribacterota</taxon>
        <taxon>Atribacteria</taxon>
        <taxon>Atribacterales</taxon>
        <taxon>Thermatribacteraceae</taxon>
        <taxon>Thermatribacter</taxon>
    </lineage>
</organism>
<dbReference type="InterPro" id="IPR029056">
    <property type="entry name" value="Ribokinase-like"/>
</dbReference>
<dbReference type="SUPFAM" id="SSF53613">
    <property type="entry name" value="Ribokinase-like"/>
    <property type="match status" value="1"/>
</dbReference>
<proteinExistence type="inferred from homology"/>
<keyword evidence="9" id="KW-1185">Reference proteome</keyword>
<dbReference type="PANTHER" id="PTHR43085">
    <property type="entry name" value="HEXOKINASE FAMILY MEMBER"/>
    <property type="match status" value="1"/>
</dbReference>
<dbReference type="RefSeq" id="WP_369017852.1">
    <property type="nucleotide sequence ID" value="NZ_CP121689.1"/>
</dbReference>
<dbReference type="CDD" id="cd01167">
    <property type="entry name" value="bac_FRK"/>
    <property type="match status" value="1"/>
</dbReference>
<dbReference type="PRINTS" id="PR00990">
    <property type="entry name" value="RIBOKINASE"/>
</dbReference>
<feature type="domain" description="Carbohydrate kinase PfkB" evidence="7">
    <location>
        <begin position="6"/>
        <end position="317"/>
    </location>
</feature>
<dbReference type="Proteomes" id="UP001461341">
    <property type="component" value="Chromosome"/>
</dbReference>
<evidence type="ECO:0000256" key="1">
    <source>
        <dbReference type="ARBA" id="ARBA00010688"/>
    </source>
</evidence>
<evidence type="ECO:0000256" key="2">
    <source>
        <dbReference type="ARBA" id="ARBA00022679"/>
    </source>
</evidence>
<gene>
    <name evidence="8" type="ORF">QBE54_08935</name>
</gene>
<dbReference type="InterPro" id="IPR002139">
    <property type="entry name" value="Ribo/fructo_kinase"/>
</dbReference>
<dbReference type="PROSITE" id="PS00583">
    <property type="entry name" value="PFKB_KINASES_1"/>
    <property type="match status" value="1"/>
</dbReference>
<evidence type="ECO:0000256" key="5">
    <source>
        <dbReference type="ARBA" id="ARBA00022840"/>
    </source>
</evidence>
<evidence type="ECO:0000256" key="6">
    <source>
        <dbReference type="RuleBase" id="RU003704"/>
    </source>
</evidence>
<evidence type="ECO:0000256" key="4">
    <source>
        <dbReference type="ARBA" id="ARBA00022777"/>
    </source>
</evidence>
<keyword evidence="5" id="KW-0067">ATP-binding</keyword>
<evidence type="ECO:0000313" key="8">
    <source>
        <dbReference type="EMBL" id="WZL75702.1"/>
    </source>
</evidence>
<dbReference type="PROSITE" id="PS00584">
    <property type="entry name" value="PFKB_KINASES_2"/>
    <property type="match status" value="1"/>
</dbReference>
<evidence type="ECO:0000256" key="3">
    <source>
        <dbReference type="ARBA" id="ARBA00022741"/>
    </source>
</evidence>
<evidence type="ECO:0000313" key="9">
    <source>
        <dbReference type="Proteomes" id="UP001461341"/>
    </source>
</evidence>
<reference evidence="8 9" key="1">
    <citation type="submission" date="2023-03" db="EMBL/GenBank/DDBJ databases">
        <title>Novel Species.</title>
        <authorList>
            <person name="Ma S."/>
        </authorList>
    </citation>
    <scope>NUCLEOTIDE SEQUENCE [LARGE SCALE GENOMIC DNA]</scope>
    <source>
        <strain evidence="8 9">B11</strain>
    </source>
</reference>
<dbReference type="Gene3D" id="3.40.1190.20">
    <property type="match status" value="1"/>
</dbReference>
<keyword evidence="3" id="KW-0547">Nucleotide-binding</keyword>
<accession>A0ABZ2Y9Q8</accession>
<dbReference type="PANTHER" id="PTHR43085:SF1">
    <property type="entry name" value="PSEUDOURIDINE KINASE-RELATED"/>
    <property type="match status" value="1"/>
</dbReference>
<dbReference type="EMBL" id="CP121689">
    <property type="protein sequence ID" value="WZL75702.1"/>
    <property type="molecule type" value="Genomic_DNA"/>
</dbReference>
<dbReference type="InterPro" id="IPR002173">
    <property type="entry name" value="Carboh/pur_kinase_PfkB_CS"/>
</dbReference>
<sequence>MVSLDKKAICLGELLIDFVSTVNGVSLKEAPAFEKAPGGAPANVAVALSRLGIETFFVGKVGQDAFGEFLRDVLQSNQVNTRFLKMTDRAKTTLAFVSLTREGERDFVFYREPGADTLLDQQDIEEECFQGKGVFHFGSLTMTHEPAYSATLKALSLAKKHGYLISFDPNLRPALWKNLDTARDRMRQAMSRSDVVKVNEEEAMFVASCKDLQKAIEFIQFHCKPSLLAVTLGKEGCLLCQNERQIRVPGFQVTSVDTTGAGDGFVAGLLSSLYMFWEELKQGHALPEEALLHAGKRANAVGALTTLKKGAIPALPTQDEVETFLEENV</sequence>
<dbReference type="Pfam" id="PF00294">
    <property type="entry name" value="PfkB"/>
    <property type="match status" value="1"/>
</dbReference>
<dbReference type="InterPro" id="IPR011611">
    <property type="entry name" value="PfkB_dom"/>
</dbReference>
<dbReference type="GO" id="GO:0016301">
    <property type="term" value="F:kinase activity"/>
    <property type="evidence" value="ECO:0007669"/>
    <property type="project" value="UniProtKB-KW"/>
</dbReference>
<protein>
    <submittedName>
        <fullName evidence="8">PfkB family carbohydrate kinase</fullName>
    </submittedName>
</protein>
<name>A0ABZ2Y9Q8_9BACT</name>
<dbReference type="InterPro" id="IPR050306">
    <property type="entry name" value="PfkB_Carbo_kinase"/>
</dbReference>
<keyword evidence="2 6" id="KW-0808">Transferase</keyword>
<comment type="similarity">
    <text evidence="1 6">Belongs to the carbohydrate kinase PfkB family.</text>
</comment>
<evidence type="ECO:0000259" key="7">
    <source>
        <dbReference type="Pfam" id="PF00294"/>
    </source>
</evidence>